<dbReference type="GO" id="GO:0045116">
    <property type="term" value="P:protein neddylation"/>
    <property type="evidence" value="ECO:0007669"/>
    <property type="project" value="UniProtKB-UniRule"/>
</dbReference>
<comment type="caution">
    <text evidence="7">The sequence shown here is derived from an EMBL/GenBank/DDBJ whole genome shotgun (WGS) entry which is preliminary data.</text>
</comment>
<proteinExistence type="inferred from homology"/>
<dbReference type="Pfam" id="PF00899">
    <property type="entry name" value="ThiF"/>
    <property type="match status" value="1"/>
</dbReference>
<dbReference type="OrthoDB" id="1708823at2759"/>
<dbReference type="Proteomes" id="UP000494165">
    <property type="component" value="Unassembled WGS sequence"/>
</dbReference>
<dbReference type="GO" id="GO:0019781">
    <property type="term" value="F:NEDD8 activating enzyme activity"/>
    <property type="evidence" value="ECO:0007669"/>
    <property type="project" value="UniProtKB-UniRule"/>
</dbReference>
<dbReference type="AlphaFoldDB" id="A0A8S1CS53"/>
<evidence type="ECO:0000256" key="4">
    <source>
        <dbReference type="ARBA" id="ARBA00022786"/>
    </source>
</evidence>
<name>A0A8S1CS53_9INSE</name>
<dbReference type="PANTHER" id="PTHR10953">
    <property type="entry name" value="UBIQUITIN-ACTIVATING ENZYME E1"/>
    <property type="match status" value="1"/>
</dbReference>
<gene>
    <name evidence="7" type="ORF">CLODIP_2_CD04462</name>
</gene>
<evidence type="ECO:0000313" key="7">
    <source>
        <dbReference type="EMBL" id="CAB3370705.1"/>
    </source>
</evidence>
<organism evidence="7 8">
    <name type="scientific">Cloeon dipterum</name>
    <dbReference type="NCBI Taxonomy" id="197152"/>
    <lineage>
        <taxon>Eukaryota</taxon>
        <taxon>Metazoa</taxon>
        <taxon>Ecdysozoa</taxon>
        <taxon>Arthropoda</taxon>
        <taxon>Hexapoda</taxon>
        <taxon>Insecta</taxon>
        <taxon>Pterygota</taxon>
        <taxon>Palaeoptera</taxon>
        <taxon>Ephemeroptera</taxon>
        <taxon>Pisciforma</taxon>
        <taxon>Baetidae</taxon>
        <taxon>Cloeon</taxon>
    </lineage>
</organism>
<reference evidence="7 8" key="1">
    <citation type="submission" date="2020-04" db="EMBL/GenBank/DDBJ databases">
        <authorList>
            <person name="Alioto T."/>
            <person name="Alioto T."/>
            <person name="Gomez Garrido J."/>
        </authorList>
    </citation>
    <scope>NUCLEOTIDE SEQUENCE [LARGE SCALE GENOMIC DNA]</scope>
</reference>
<comment type="similarity">
    <text evidence="2 5">Belongs to the ubiquitin-activating E1 family. ULA1 subfamily.</text>
</comment>
<feature type="domain" description="THIF-type NAD/FAD binding fold" evidence="6">
    <location>
        <begin position="18"/>
        <end position="131"/>
    </location>
</feature>
<dbReference type="PIRSF" id="PIRSF039099">
    <property type="entry name" value="APP-BP1"/>
    <property type="match status" value="1"/>
</dbReference>
<dbReference type="SUPFAM" id="SSF69572">
    <property type="entry name" value="Activating enzymes of the ubiquitin-like proteins"/>
    <property type="match status" value="1"/>
</dbReference>
<dbReference type="InterPro" id="IPR030667">
    <property type="entry name" value="APP-BP1"/>
</dbReference>
<keyword evidence="8" id="KW-1185">Reference proteome</keyword>
<protein>
    <recommendedName>
        <fullName evidence="3 5">NEDD8-activating enzyme E1 regulatory subunit</fullName>
    </recommendedName>
</protein>
<evidence type="ECO:0000256" key="1">
    <source>
        <dbReference type="ARBA" id="ARBA00005032"/>
    </source>
</evidence>
<evidence type="ECO:0000259" key="6">
    <source>
        <dbReference type="Pfam" id="PF00899"/>
    </source>
</evidence>
<dbReference type="EMBL" id="CADEPI010000054">
    <property type="protein sequence ID" value="CAB3370705.1"/>
    <property type="molecule type" value="Genomic_DNA"/>
</dbReference>
<comment type="pathway">
    <text evidence="1 5">Protein modification; protein neddylation.</text>
</comment>
<dbReference type="Gene3D" id="3.40.50.720">
    <property type="entry name" value="NAD(P)-binding Rossmann-like Domain"/>
    <property type="match status" value="2"/>
</dbReference>
<keyword evidence="4 5" id="KW-0833">Ubl conjugation pathway</keyword>
<accession>A0A8S1CS53</accession>
<dbReference type="InterPro" id="IPR035985">
    <property type="entry name" value="Ubiquitin-activating_enz"/>
</dbReference>
<dbReference type="PANTHER" id="PTHR10953:SF29">
    <property type="entry name" value="NEDD8-ACTIVATING ENZYME E1 REGULATORY SUBUNIT"/>
    <property type="match status" value="1"/>
</dbReference>
<dbReference type="InterPro" id="IPR045886">
    <property type="entry name" value="ThiF/MoeB/HesA"/>
</dbReference>
<sequence>MASPGPKSPEQSDRSKKYDRQIRLWGEHGQSRLDLCHVCLVNATTLGTEILKSLVLPGIGAFTIVDGHMTSEKDVEANFFLDSDSVGKSRAEIATKLLMELNSDVRGDFVDESVEQLLNNSPDFFDNFTVVYAVSLPERTLLPLSKKLWSQGIPLIVCRSFDLRLDKPFPALTALVDAINLDSMTLKDHAHIPYVVLLSKALQEYRKRHPGSHPLKKAEKDELKQILKDLKLRDENGDPLEEENFEEAIRAVNAEIQPSIIPSNVTDILNDPCCINLTSKSNPFWITTRALKDFVEGEGGGLLPVRGSLPDMTAETSRYISLLTAYHDQSQRDVESVFRRAQQLLVELNLPPDTITEKDVKHFSKHSHDLHVVRGRSIADEVDPRTANTQEIASQLEDPESLMPLYVIMRGIDRFYTEHNIYPGSFDESLEPDIVELKSIVNKLLAELGISSIGKDDLIHEFCRYGGSELHAVSAFIGGCAAQEGIKFITSQYKPINNTFIYDAMTAQSSIYVL</sequence>
<evidence type="ECO:0000256" key="5">
    <source>
        <dbReference type="PIRNR" id="PIRNR039099"/>
    </source>
</evidence>
<dbReference type="InterPro" id="IPR000594">
    <property type="entry name" value="ThiF_NAD_FAD-bd"/>
</dbReference>
<evidence type="ECO:0000256" key="2">
    <source>
        <dbReference type="ARBA" id="ARBA00006868"/>
    </source>
</evidence>
<dbReference type="GO" id="GO:0005737">
    <property type="term" value="C:cytoplasm"/>
    <property type="evidence" value="ECO:0007669"/>
    <property type="project" value="TreeGrafter"/>
</dbReference>
<evidence type="ECO:0000256" key="3">
    <source>
        <dbReference type="ARBA" id="ARBA00015407"/>
    </source>
</evidence>
<evidence type="ECO:0000313" key="8">
    <source>
        <dbReference type="Proteomes" id="UP000494165"/>
    </source>
</evidence>